<comment type="caution">
    <text evidence="3">The sequence shown here is derived from an EMBL/GenBank/DDBJ whole genome shotgun (WGS) entry which is preliminary data.</text>
</comment>
<dbReference type="Proteomes" id="UP000245962">
    <property type="component" value="Unassembled WGS sequence"/>
</dbReference>
<evidence type="ECO:0000256" key="1">
    <source>
        <dbReference type="SAM" id="MobiDB-lite"/>
    </source>
</evidence>
<protein>
    <submittedName>
        <fullName evidence="3">Uncharacterized protein</fullName>
    </submittedName>
</protein>
<keyword evidence="2" id="KW-0812">Transmembrane</keyword>
<evidence type="ECO:0000313" key="4">
    <source>
        <dbReference type="Proteomes" id="UP000245962"/>
    </source>
</evidence>
<feature type="region of interest" description="Disordered" evidence="1">
    <location>
        <begin position="42"/>
        <end position="65"/>
    </location>
</feature>
<keyword evidence="4" id="KW-1185">Reference proteome</keyword>
<name>A0A2U0I403_9FLAO</name>
<feature type="compositionally biased region" description="Basic and acidic residues" evidence="1">
    <location>
        <begin position="42"/>
        <end position="59"/>
    </location>
</feature>
<reference evidence="3 4" key="1">
    <citation type="submission" date="2018-04" db="EMBL/GenBank/DDBJ databases">
        <title>Marixanthomonas spongiae HN-E44 sp. nov., isolated from a marine sponge.</title>
        <authorList>
            <person name="Luo L."/>
            <person name="Zhuang L."/>
        </authorList>
    </citation>
    <scope>NUCLEOTIDE SEQUENCE [LARGE SCALE GENOMIC DNA]</scope>
    <source>
        <strain evidence="3 4">HN-E44</strain>
    </source>
</reference>
<keyword evidence="2" id="KW-0472">Membrane</keyword>
<proteinExistence type="predicted"/>
<dbReference type="EMBL" id="QEHR01000003">
    <property type="protein sequence ID" value="PVW15819.1"/>
    <property type="molecule type" value="Genomic_DNA"/>
</dbReference>
<evidence type="ECO:0000313" key="3">
    <source>
        <dbReference type="EMBL" id="PVW15819.1"/>
    </source>
</evidence>
<dbReference type="RefSeq" id="WP_116693842.1">
    <property type="nucleotide sequence ID" value="NZ_QEHR01000003.1"/>
</dbReference>
<feature type="transmembrane region" description="Helical" evidence="2">
    <location>
        <begin position="15"/>
        <end position="36"/>
    </location>
</feature>
<gene>
    <name evidence="3" type="ORF">DDV96_06010</name>
</gene>
<accession>A0A2U0I403</accession>
<evidence type="ECO:0000256" key="2">
    <source>
        <dbReference type="SAM" id="Phobius"/>
    </source>
</evidence>
<dbReference type="AlphaFoldDB" id="A0A2U0I403"/>
<sequence length="65" mass="7318">MKTATFINAWNDSGLILTILGGLVLLAVLFTVIKLITKKGKNKDGMVHNKPKKNDDPERNRKRKN</sequence>
<keyword evidence="2" id="KW-1133">Transmembrane helix</keyword>
<organism evidence="3 4">
    <name type="scientific">Marixanthomonas spongiae</name>
    <dbReference type="NCBI Taxonomy" id="2174845"/>
    <lineage>
        <taxon>Bacteria</taxon>
        <taxon>Pseudomonadati</taxon>
        <taxon>Bacteroidota</taxon>
        <taxon>Flavobacteriia</taxon>
        <taxon>Flavobacteriales</taxon>
        <taxon>Flavobacteriaceae</taxon>
        <taxon>Marixanthomonas</taxon>
    </lineage>
</organism>